<evidence type="ECO:0000259" key="1">
    <source>
        <dbReference type="PROSITE" id="PS51186"/>
    </source>
</evidence>
<dbReference type="InterPro" id="IPR000182">
    <property type="entry name" value="GNAT_dom"/>
</dbReference>
<dbReference type="InterPro" id="IPR016181">
    <property type="entry name" value="Acyl_CoA_acyltransferase"/>
</dbReference>
<protein>
    <submittedName>
        <fullName evidence="2">Acetyltransferase</fullName>
    </submittedName>
</protein>
<dbReference type="EMBL" id="LS483400">
    <property type="protein sequence ID" value="SQG50382.1"/>
    <property type="molecule type" value="Genomic_DNA"/>
</dbReference>
<gene>
    <name evidence="2" type="ORF">NCTC7908_00539</name>
</gene>
<dbReference type="RefSeq" id="WP_095075504.1">
    <property type="nucleotide sequence ID" value="NZ_CP068134.1"/>
</dbReference>
<accession>A0ABD7MR25</accession>
<evidence type="ECO:0000313" key="3">
    <source>
        <dbReference type="Proteomes" id="UP000248741"/>
    </source>
</evidence>
<dbReference type="Pfam" id="PF00583">
    <property type="entry name" value="Acetyltransf_1"/>
    <property type="match status" value="1"/>
</dbReference>
<dbReference type="Proteomes" id="UP000248741">
    <property type="component" value="Chromosome 1"/>
</dbReference>
<organism evidence="2 3">
    <name type="scientific">Corynebacterium ulcerans</name>
    <dbReference type="NCBI Taxonomy" id="65058"/>
    <lineage>
        <taxon>Bacteria</taxon>
        <taxon>Bacillati</taxon>
        <taxon>Actinomycetota</taxon>
        <taxon>Actinomycetes</taxon>
        <taxon>Mycobacteriales</taxon>
        <taxon>Corynebacteriaceae</taxon>
        <taxon>Corynebacterium</taxon>
    </lineage>
</organism>
<dbReference type="PROSITE" id="PS51186">
    <property type="entry name" value="GNAT"/>
    <property type="match status" value="1"/>
</dbReference>
<feature type="domain" description="N-acetyltransferase" evidence="1">
    <location>
        <begin position="221"/>
        <end position="384"/>
    </location>
</feature>
<name>A0ABD7MR25_CORUL</name>
<reference evidence="2 3" key="1">
    <citation type="submission" date="2018-06" db="EMBL/GenBank/DDBJ databases">
        <authorList>
            <consortium name="Pathogen Informatics"/>
            <person name="Doyle S."/>
        </authorList>
    </citation>
    <scope>NUCLEOTIDE SEQUENCE [LARGE SCALE GENOMIC DNA]</scope>
    <source>
        <strain evidence="2 3">NCTC7908</strain>
    </source>
</reference>
<proteinExistence type="predicted"/>
<dbReference type="AlphaFoldDB" id="A0ABD7MR25"/>
<dbReference type="Gene3D" id="3.40.630.30">
    <property type="match status" value="1"/>
</dbReference>
<evidence type="ECO:0000313" key="2">
    <source>
        <dbReference type="EMBL" id="SQG50382.1"/>
    </source>
</evidence>
<sequence length="384" mass="43032">MLKLYQIERPEHADLSRIEPSDLLRSFTFSSNLATQDISGDNSTSSTVASVIQQLHGSPAQRTIIVVAVQEEHHTSIYPTGELGLEMLPCTDHPVPGSEENTLGYPVGYLEIDVPLQSNLSSIACDIILDAELQPLPAEQPSDEARECIRFLLESLPSLAEQLSRPIIQLWKLMPAEPTPYSLFLESVIHDQGFIQGLDEIQGYVPAQDYPIAIPEGFESLTYYDHTPPHDIVDSLLSLFNQAAYDIPVGTLSRKPRPWTRERLEQTAETTRRRGNQVVSTVLVHQGKAIAFSEASRRADASPSVAEQSFTLVLREYRGKNLGTLIKTLCITEALRRWPHIKRIYTEMATYNAAMQTVNNQLGFTRVASIRAWEKKTSLTSDWF</sequence>
<dbReference type="SUPFAM" id="SSF55729">
    <property type="entry name" value="Acyl-CoA N-acyltransferases (Nat)"/>
    <property type="match status" value="1"/>
</dbReference>